<dbReference type="AlphaFoldDB" id="A0A3G1L1H6"/>
<dbReference type="KEGG" id="fwa:DCMF_15630"/>
<dbReference type="InterPro" id="IPR019712">
    <property type="entry name" value="YtpB-like"/>
</dbReference>
<sequence>MEQWILVMRFIKEVFPKVEQALAKWRERAERIPDQELRRQALASIHMKRFHCQGGSIYALYPGVNQDLMVRFIVAFQTISDYLDNLCDRAGCEEEKSFRQLHLAMTEALSPELPLSDYYAYYPYRNDGGYLTSLVEECRACLSHFISYRLVRKEAVALVSLYNSLQSLKHLGVDRREEKMVAWASPCVTDYPDISVWEFGAACGSTLGVFVLCGAACAADLTEEDVRKIKTAYFPYLCGLHILLDYFIDQAEDRREGDLNFFFYYHDPGQMKERLAYFLHQSLTKAGMLEHASFHTAVIAGMVSLYLSDPKTSEAWLKGTARTLIRKTGKTCTGWYLICKLLRRKKII</sequence>
<protein>
    <recommendedName>
        <fullName evidence="3">Tetraprenyl-beta-curcumene synthase family protein</fullName>
    </recommendedName>
</protein>
<organism evidence="1 2">
    <name type="scientific">Formimonas warabiya</name>
    <dbReference type="NCBI Taxonomy" id="1761012"/>
    <lineage>
        <taxon>Bacteria</taxon>
        <taxon>Bacillati</taxon>
        <taxon>Bacillota</taxon>
        <taxon>Clostridia</taxon>
        <taxon>Eubacteriales</taxon>
        <taxon>Peptococcaceae</taxon>
        <taxon>Candidatus Formimonas</taxon>
    </lineage>
</organism>
<gene>
    <name evidence="1" type="ORF">DCMF_15630</name>
</gene>
<keyword evidence="2" id="KW-1185">Reference proteome</keyword>
<evidence type="ECO:0000313" key="1">
    <source>
        <dbReference type="EMBL" id="ATW28643.1"/>
    </source>
</evidence>
<dbReference type="Pfam" id="PF10776">
    <property type="entry name" value="DUF2600"/>
    <property type="match status" value="1"/>
</dbReference>
<dbReference type="EMBL" id="CP017634">
    <property type="protein sequence ID" value="ATW28643.1"/>
    <property type="molecule type" value="Genomic_DNA"/>
</dbReference>
<dbReference type="OrthoDB" id="2371262at2"/>
<reference evidence="1 2" key="1">
    <citation type="submission" date="2016-10" db="EMBL/GenBank/DDBJ databases">
        <title>Complete Genome Sequence of Peptococcaceae strain DCMF.</title>
        <authorList>
            <person name="Edwards R.J."/>
            <person name="Holland S.I."/>
            <person name="Deshpande N.P."/>
            <person name="Wong Y.K."/>
            <person name="Ertan H."/>
            <person name="Manefield M."/>
            <person name="Russell T.L."/>
            <person name="Lee M.J."/>
        </authorList>
    </citation>
    <scope>NUCLEOTIDE SEQUENCE [LARGE SCALE GENOMIC DNA]</scope>
    <source>
        <strain evidence="1 2">DCMF</strain>
    </source>
</reference>
<name>A0A3G1L1H6_FORW1</name>
<evidence type="ECO:0000313" key="2">
    <source>
        <dbReference type="Proteomes" id="UP000323521"/>
    </source>
</evidence>
<accession>A0A3G1L1H6</accession>
<dbReference type="Proteomes" id="UP000323521">
    <property type="component" value="Chromosome"/>
</dbReference>
<proteinExistence type="predicted"/>
<evidence type="ECO:0008006" key="3">
    <source>
        <dbReference type="Google" id="ProtNLM"/>
    </source>
</evidence>